<accession>A0A1H4T8T7</accession>
<protein>
    <submittedName>
        <fullName evidence="3">DNA binding domain-containing protein, excisionase family</fullName>
    </submittedName>
</protein>
<feature type="domain" description="Helix-turn-helix" evidence="1">
    <location>
        <begin position="6"/>
        <end position="53"/>
    </location>
</feature>
<dbReference type="RefSeq" id="WP_139244580.1">
    <property type="nucleotide sequence ID" value="NZ_FNSN01000001.1"/>
</dbReference>
<gene>
    <name evidence="2" type="ORF">SAMN04489745_0023</name>
    <name evidence="3" type="ORF">SAMN04489745_3100</name>
</gene>
<evidence type="ECO:0000313" key="2">
    <source>
        <dbReference type="EMBL" id="SEB28927.1"/>
    </source>
</evidence>
<dbReference type="EMBL" id="FNSN01000003">
    <property type="protein sequence ID" value="SEC52895.1"/>
    <property type="molecule type" value="Genomic_DNA"/>
</dbReference>
<name>A0A1H4T8T7_9MICC</name>
<evidence type="ECO:0000313" key="3">
    <source>
        <dbReference type="EMBL" id="SEC52895.1"/>
    </source>
</evidence>
<keyword evidence="4" id="KW-1185">Reference proteome</keyword>
<dbReference type="Proteomes" id="UP000182652">
    <property type="component" value="Unassembled WGS sequence"/>
</dbReference>
<dbReference type="AlphaFoldDB" id="A0A1H4T8T7"/>
<dbReference type="STRING" id="156980.SAMN04489745_0023"/>
<evidence type="ECO:0000259" key="1">
    <source>
        <dbReference type="Pfam" id="PF12728"/>
    </source>
</evidence>
<dbReference type="Pfam" id="PF12728">
    <property type="entry name" value="HTH_17"/>
    <property type="match status" value="1"/>
</dbReference>
<reference evidence="3 4" key="1">
    <citation type="submission" date="2016-10" db="EMBL/GenBank/DDBJ databases">
        <authorList>
            <person name="de Groot N.N."/>
        </authorList>
    </citation>
    <scope>NUCLEOTIDE SEQUENCE [LARGE SCALE GENOMIC DNA]</scope>
    <source>
        <strain evidence="3 4">DSM 10495</strain>
    </source>
</reference>
<evidence type="ECO:0000313" key="4">
    <source>
        <dbReference type="Proteomes" id="UP000182652"/>
    </source>
</evidence>
<dbReference type="EMBL" id="FNSN01000001">
    <property type="protein sequence ID" value="SEB28927.1"/>
    <property type="molecule type" value="Genomic_DNA"/>
</dbReference>
<organism evidence="3 4">
    <name type="scientific">Arthrobacter woluwensis</name>
    <dbReference type="NCBI Taxonomy" id="156980"/>
    <lineage>
        <taxon>Bacteria</taxon>
        <taxon>Bacillati</taxon>
        <taxon>Actinomycetota</taxon>
        <taxon>Actinomycetes</taxon>
        <taxon>Micrococcales</taxon>
        <taxon>Micrococcaceae</taxon>
        <taxon>Arthrobacter</taxon>
    </lineage>
</organism>
<sequence length="57" mass="6300">MAKTAYTVEEAAEEFAVSAWQIRNAIAKSDLAAKRVGKQLSISHTNLEAWYETLTDA</sequence>
<proteinExistence type="predicted"/>
<dbReference type="InterPro" id="IPR041657">
    <property type="entry name" value="HTH_17"/>
</dbReference>